<keyword evidence="3" id="KW-1185">Reference proteome</keyword>
<protein>
    <submittedName>
        <fullName evidence="2">Uncharacterized protein</fullName>
    </submittedName>
</protein>
<reference evidence="2" key="1">
    <citation type="journal article" date="2022" name="bioRxiv">
        <title>Sequencing and chromosome-scale assembly of the giantPleurodeles waltlgenome.</title>
        <authorList>
            <person name="Brown T."/>
            <person name="Elewa A."/>
            <person name="Iarovenko S."/>
            <person name="Subramanian E."/>
            <person name="Araus A.J."/>
            <person name="Petzold A."/>
            <person name="Susuki M."/>
            <person name="Suzuki K.-i.T."/>
            <person name="Hayashi T."/>
            <person name="Toyoda A."/>
            <person name="Oliveira C."/>
            <person name="Osipova E."/>
            <person name="Leigh N.D."/>
            <person name="Simon A."/>
            <person name="Yun M.H."/>
        </authorList>
    </citation>
    <scope>NUCLEOTIDE SEQUENCE</scope>
    <source>
        <strain evidence="2">20211129_DDA</strain>
        <tissue evidence="2">Liver</tissue>
    </source>
</reference>
<dbReference type="Proteomes" id="UP001066276">
    <property type="component" value="Chromosome 10"/>
</dbReference>
<proteinExistence type="predicted"/>
<sequence>MASSTGCSRWPAPASRLFLQLLPIEKNKEVLVPAPRCPPLQAAPAVGLLPQGSAEGPQEEPWAEPLARESAATAAKACCALRWAKPLTWGMLLPRGIRRSGGVRRSGRFSAGRKLLSSSGKSAAHHCRWAPARLS</sequence>
<feature type="region of interest" description="Disordered" evidence="1">
    <location>
        <begin position="48"/>
        <end position="67"/>
    </location>
</feature>
<comment type="caution">
    <text evidence="2">The sequence shown here is derived from an EMBL/GenBank/DDBJ whole genome shotgun (WGS) entry which is preliminary data.</text>
</comment>
<dbReference type="EMBL" id="JANPWB010000014">
    <property type="protein sequence ID" value="KAJ1100941.1"/>
    <property type="molecule type" value="Genomic_DNA"/>
</dbReference>
<organism evidence="2 3">
    <name type="scientific">Pleurodeles waltl</name>
    <name type="common">Iberian ribbed newt</name>
    <dbReference type="NCBI Taxonomy" id="8319"/>
    <lineage>
        <taxon>Eukaryota</taxon>
        <taxon>Metazoa</taxon>
        <taxon>Chordata</taxon>
        <taxon>Craniata</taxon>
        <taxon>Vertebrata</taxon>
        <taxon>Euteleostomi</taxon>
        <taxon>Amphibia</taxon>
        <taxon>Batrachia</taxon>
        <taxon>Caudata</taxon>
        <taxon>Salamandroidea</taxon>
        <taxon>Salamandridae</taxon>
        <taxon>Pleurodelinae</taxon>
        <taxon>Pleurodeles</taxon>
    </lineage>
</organism>
<accession>A0AAV7MB05</accession>
<dbReference type="AlphaFoldDB" id="A0AAV7MB05"/>
<evidence type="ECO:0000313" key="2">
    <source>
        <dbReference type="EMBL" id="KAJ1100941.1"/>
    </source>
</evidence>
<evidence type="ECO:0000256" key="1">
    <source>
        <dbReference type="SAM" id="MobiDB-lite"/>
    </source>
</evidence>
<gene>
    <name evidence="2" type="ORF">NDU88_006016</name>
</gene>
<evidence type="ECO:0000313" key="3">
    <source>
        <dbReference type="Proteomes" id="UP001066276"/>
    </source>
</evidence>
<name>A0AAV7MB05_PLEWA</name>